<sequence length="709" mass="82645">MSFDQISQSFIGWVYDIFAGNTISLSFDEIYSSTFELIHQKNVAFAVDQIKLGFAAVFDEEKFSLMDKSDEEFNQALSEIANKMFSAISVVKKAFKPIFLKEPKIDLDNDILLQFRATILDDSNMANKINDFLISYAHKLPGTYDINSEKEMIELVIKLFNNSPQWTLFFNSLLEATDAYCLMLSSTVLGDVNVKQNPIIYLGVVLEAVRHEKKLWNFFPKELYHQLQYMMITSLVFDLKDEVIFNSQNAPLFAKAFFDDFSNFSIFESLLQEVFIDGDLLGYIADLMFEHFSRMVDTVARENENNAALASGNKIIDCLIIVYEKIDLFATTILRNAQSFNDRLDEFRRQIIQDERLNFEYNAARYIDRKIDLMFNDPTKEKDYRIQINQVAKIILYSLNKMAFIDQHNLLMLARLCKFAGQQYKIEQCVLTIMEPFMPPTLAEPFLEKLKTFEESEKINKDWAKEKYGDRFSVFVLPATKAATITSRLEKIKLPNEFQEWQNTFTSFFMKYQKNEHLRLRWIYEDNLVVLDLLFPRCNFQLKAPLVFVIIFYAMMTNPSANYCYLSRVTNLPVKHIEHIVKKAASKAFQLFHIIPSDSLEETQVKFNMKFITSNKKMLLTIPQFQLQITQKAGADERLQKKRLHMYQSQIIKIMNSSKTLDSNNLRELVIKELSASFKFVESDYNQAISGLISQGIIKRDENLFSYTP</sequence>
<evidence type="ECO:0000313" key="4">
    <source>
        <dbReference type="Proteomes" id="UP000179807"/>
    </source>
</evidence>
<dbReference type="PROSITE" id="PS50069">
    <property type="entry name" value="CULLIN_2"/>
    <property type="match status" value="1"/>
</dbReference>
<dbReference type="RefSeq" id="XP_068350957.1">
    <property type="nucleotide sequence ID" value="XM_068494759.1"/>
</dbReference>
<dbReference type="Gene3D" id="1.10.10.10">
    <property type="entry name" value="Winged helix-like DNA-binding domain superfamily/Winged helix DNA-binding domain"/>
    <property type="match status" value="1"/>
</dbReference>
<dbReference type="InterPro" id="IPR016158">
    <property type="entry name" value="Cullin_homology"/>
</dbReference>
<dbReference type="SUPFAM" id="SSF75632">
    <property type="entry name" value="Cullin homology domain"/>
    <property type="match status" value="1"/>
</dbReference>
<reference evidence="3" key="1">
    <citation type="submission" date="2016-10" db="EMBL/GenBank/DDBJ databases">
        <authorList>
            <person name="Benchimol M."/>
            <person name="Almeida L.G."/>
            <person name="Vasconcelos A.T."/>
            <person name="Perreira-Neves A."/>
            <person name="Rosa I.A."/>
            <person name="Tasca T."/>
            <person name="Bogo M.R."/>
            <person name="de Souza W."/>
        </authorList>
    </citation>
    <scope>NUCLEOTIDE SEQUENCE [LARGE SCALE GENOMIC DNA]</scope>
    <source>
        <strain evidence="3">K</strain>
    </source>
</reference>
<evidence type="ECO:0000313" key="3">
    <source>
        <dbReference type="EMBL" id="OHS97820.1"/>
    </source>
</evidence>
<dbReference type="VEuPathDB" id="TrichDB:TRFO_09245"/>
<dbReference type="GeneID" id="94829463"/>
<evidence type="ECO:0000259" key="2">
    <source>
        <dbReference type="PROSITE" id="PS50069"/>
    </source>
</evidence>
<dbReference type="InterPro" id="IPR036317">
    <property type="entry name" value="Cullin_homology_sf"/>
</dbReference>
<dbReference type="InterPro" id="IPR019559">
    <property type="entry name" value="Cullin_neddylation_domain"/>
</dbReference>
<dbReference type="SUPFAM" id="SSF46785">
    <property type="entry name" value="Winged helix' DNA-binding domain"/>
    <property type="match status" value="1"/>
</dbReference>
<comment type="similarity">
    <text evidence="1">Belongs to the cullin family.</text>
</comment>
<evidence type="ECO:0000256" key="1">
    <source>
        <dbReference type="PROSITE-ProRule" id="PRU00330"/>
    </source>
</evidence>
<dbReference type="EMBL" id="MLAK01001093">
    <property type="protein sequence ID" value="OHS97820.1"/>
    <property type="molecule type" value="Genomic_DNA"/>
</dbReference>
<dbReference type="OrthoDB" id="27073at2759"/>
<dbReference type="SMART" id="SM00884">
    <property type="entry name" value="Cullin_Nedd8"/>
    <property type="match status" value="1"/>
</dbReference>
<dbReference type="Gene3D" id="3.30.230.130">
    <property type="entry name" value="Cullin, Chain C, Domain 2"/>
    <property type="match status" value="1"/>
</dbReference>
<organism evidence="3 4">
    <name type="scientific">Tritrichomonas foetus</name>
    <dbReference type="NCBI Taxonomy" id="1144522"/>
    <lineage>
        <taxon>Eukaryota</taxon>
        <taxon>Metamonada</taxon>
        <taxon>Parabasalia</taxon>
        <taxon>Tritrichomonadida</taxon>
        <taxon>Tritrichomonadidae</taxon>
        <taxon>Tritrichomonas</taxon>
    </lineage>
</organism>
<proteinExistence type="inferred from homology"/>
<dbReference type="InterPro" id="IPR036388">
    <property type="entry name" value="WH-like_DNA-bd_sf"/>
</dbReference>
<keyword evidence="4" id="KW-1185">Reference proteome</keyword>
<dbReference type="InterPro" id="IPR045093">
    <property type="entry name" value="Cullin"/>
</dbReference>
<name>A0A1J4JKP2_9EUKA</name>
<dbReference type="SUPFAM" id="SSF74788">
    <property type="entry name" value="Cullin repeat-like"/>
    <property type="match status" value="1"/>
</dbReference>
<dbReference type="InterPro" id="IPR016159">
    <property type="entry name" value="Cullin_repeat-like_dom_sf"/>
</dbReference>
<dbReference type="Proteomes" id="UP000179807">
    <property type="component" value="Unassembled WGS sequence"/>
</dbReference>
<protein>
    <recommendedName>
        <fullName evidence="2">Cullin family profile domain-containing protein</fullName>
    </recommendedName>
</protein>
<dbReference type="PANTHER" id="PTHR11932">
    <property type="entry name" value="CULLIN"/>
    <property type="match status" value="1"/>
</dbReference>
<accession>A0A1J4JKP2</accession>
<dbReference type="AlphaFoldDB" id="A0A1J4JKP2"/>
<gene>
    <name evidence="3" type="ORF">TRFO_09245</name>
</gene>
<dbReference type="InterPro" id="IPR036390">
    <property type="entry name" value="WH_DNA-bd_sf"/>
</dbReference>
<comment type="caution">
    <text evidence="3">The sequence shown here is derived from an EMBL/GenBank/DDBJ whole genome shotgun (WGS) entry which is preliminary data.</text>
</comment>
<feature type="domain" description="Cullin family profile" evidence="2">
    <location>
        <begin position="364"/>
        <end position="585"/>
    </location>
</feature>